<evidence type="ECO:0000259" key="4">
    <source>
        <dbReference type="PROSITE" id="PS50009"/>
    </source>
</evidence>
<dbReference type="Gene3D" id="1.20.870.10">
    <property type="entry name" value="Son of sevenless (SoS) protein Chain: S domain 1"/>
    <property type="match status" value="1"/>
</dbReference>
<evidence type="ECO:0000256" key="1">
    <source>
        <dbReference type="ARBA" id="ARBA00022658"/>
    </source>
</evidence>
<dbReference type="Proteomes" id="UP000614601">
    <property type="component" value="Unassembled WGS sequence"/>
</dbReference>
<gene>
    <name evidence="6" type="ORF">BOKJ2_LOCUS9122</name>
</gene>
<name>A0A811KZB7_9BILA</name>
<dbReference type="GO" id="GO:0005886">
    <property type="term" value="C:plasma membrane"/>
    <property type="evidence" value="ECO:0007669"/>
    <property type="project" value="TreeGrafter"/>
</dbReference>
<dbReference type="SUPFAM" id="SSF48366">
    <property type="entry name" value="Ras GEF"/>
    <property type="match status" value="1"/>
</dbReference>
<dbReference type="SMART" id="SM00147">
    <property type="entry name" value="RasGEF"/>
    <property type="match status" value="1"/>
</dbReference>
<dbReference type="PROSITE" id="PS50009">
    <property type="entry name" value="RASGEF_CAT"/>
    <property type="match status" value="1"/>
</dbReference>
<dbReference type="EMBL" id="CAJFCW020000004">
    <property type="protein sequence ID" value="CAG9114149.1"/>
    <property type="molecule type" value="Genomic_DNA"/>
</dbReference>
<evidence type="ECO:0000256" key="2">
    <source>
        <dbReference type="PROSITE-ProRule" id="PRU00168"/>
    </source>
</evidence>
<dbReference type="Gene3D" id="1.10.840.10">
    <property type="entry name" value="Ras guanine-nucleotide exchange factors catalytic domain"/>
    <property type="match status" value="1"/>
</dbReference>
<feature type="domain" description="N-terminal Ras-GEF" evidence="5">
    <location>
        <begin position="53"/>
        <end position="181"/>
    </location>
</feature>
<accession>A0A811KZB7</accession>
<dbReference type="AlphaFoldDB" id="A0A811KZB7"/>
<dbReference type="Pfam" id="PF00617">
    <property type="entry name" value="RasGEF"/>
    <property type="match status" value="1"/>
</dbReference>
<evidence type="ECO:0000259" key="5">
    <source>
        <dbReference type="PROSITE" id="PS50212"/>
    </source>
</evidence>
<comment type="caution">
    <text evidence="6">The sequence shown here is derived from an EMBL/GenBank/DDBJ whole genome shotgun (WGS) entry which is preliminary data.</text>
</comment>
<organism evidence="6 7">
    <name type="scientific">Bursaphelenchus okinawaensis</name>
    <dbReference type="NCBI Taxonomy" id="465554"/>
    <lineage>
        <taxon>Eukaryota</taxon>
        <taxon>Metazoa</taxon>
        <taxon>Ecdysozoa</taxon>
        <taxon>Nematoda</taxon>
        <taxon>Chromadorea</taxon>
        <taxon>Rhabditida</taxon>
        <taxon>Tylenchina</taxon>
        <taxon>Tylenchomorpha</taxon>
        <taxon>Aphelenchoidea</taxon>
        <taxon>Aphelenchoididae</taxon>
        <taxon>Bursaphelenchus</taxon>
    </lineage>
</organism>
<feature type="compositionally biased region" description="Low complexity" evidence="3">
    <location>
        <begin position="1"/>
        <end position="15"/>
    </location>
</feature>
<feature type="domain" description="Ras-GEF" evidence="4">
    <location>
        <begin position="217"/>
        <end position="462"/>
    </location>
</feature>
<evidence type="ECO:0000313" key="6">
    <source>
        <dbReference type="EMBL" id="CAD5220794.1"/>
    </source>
</evidence>
<dbReference type="PANTHER" id="PTHR23113:SF356">
    <property type="entry name" value="FI05912P-RELATED"/>
    <property type="match status" value="1"/>
</dbReference>
<dbReference type="Pfam" id="PF00618">
    <property type="entry name" value="RasGEF_N"/>
    <property type="match status" value="1"/>
</dbReference>
<protein>
    <recommendedName>
        <fullName evidence="8">Ras-GEF domain-containing protein</fullName>
    </recommendedName>
</protein>
<dbReference type="CDD" id="cd06224">
    <property type="entry name" value="REM"/>
    <property type="match status" value="1"/>
</dbReference>
<dbReference type="InterPro" id="IPR000651">
    <property type="entry name" value="Ras-like_Gua-exchang_fac_N"/>
</dbReference>
<dbReference type="InterPro" id="IPR036964">
    <property type="entry name" value="RASGEF_cat_dom_sf"/>
</dbReference>
<feature type="region of interest" description="Disordered" evidence="3">
    <location>
        <begin position="458"/>
        <end position="485"/>
    </location>
</feature>
<dbReference type="OrthoDB" id="20825at2759"/>
<feature type="compositionally biased region" description="Basic and acidic residues" evidence="3">
    <location>
        <begin position="465"/>
        <end position="485"/>
    </location>
</feature>
<keyword evidence="7" id="KW-1185">Reference proteome</keyword>
<dbReference type="PANTHER" id="PTHR23113">
    <property type="entry name" value="GUANINE NUCLEOTIDE EXCHANGE FACTOR"/>
    <property type="match status" value="1"/>
</dbReference>
<dbReference type="InterPro" id="IPR001895">
    <property type="entry name" value="RASGEF_cat_dom"/>
</dbReference>
<dbReference type="Proteomes" id="UP000783686">
    <property type="component" value="Unassembled WGS sequence"/>
</dbReference>
<evidence type="ECO:0008006" key="8">
    <source>
        <dbReference type="Google" id="ProtNLM"/>
    </source>
</evidence>
<sequence>MMASSYATPSTSSSPVNGCSSMSPEPRFNPFQSSSESSLTINSIDSQSCVYGEDGSITSAGPEALWKKLLPTQEYEPSRKLVFTLLLNLRAFVSPVEMLQKLVQNCIFEQHTSLSNFNRHTHSKLSEHVYNFISEWTTSIPYDFRSDEMRQRLSELFSLCATDSTQNRKFSKLMDNLNHVLAKREHYERAMKNLDSNYDMDLEKTEQMSGLVAMGAQPQVVAQQLAHIELERLSMIGVDEIVQMLGNVNLESLGEHNSDTTGNIKYYIKWFNQLSVFTASEIQKHTRKKHRVRCIEFFIDLGKECINIGNFNSLMAIVAGLSSQAVTRLKKTWQRVDKAKLEILQHQLNPSGNFVSYRATLNAAIWRSECAKNDNERVIIPFFGLMLKDLYIIHRASLDPLPNGQLKIAMFAQFAQHMANLILWKDRPCPFKRNTSILQYLLLAPSYVENDLLTLSFENEPPETPNEREQYKKLTEAKSDTSSDK</sequence>
<dbReference type="GO" id="GO:0005085">
    <property type="term" value="F:guanyl-nucleotide exchange factor activity"/>
    <property type="evidence" value="ECO:0007669"/>
    <property type="project" value="UniProtKB-KW"/>
</dbReference>
<feature type="region of interest" description="Disordered" evidence="3">
    <location>
        <begin position="1"/>
        <end position="36"/>
    </location>
</feature>
<reference evidence="6" key="1">
    <citation type="submission" date="2020-09" db="EMBL/GenBank/DDBJ databases">
        <authorList>
            <person name="Kikuchi T."/>
        </authorList>
    </citation>
    <scope>NUCLEOTIDE SEQUENCE</scope>
    <source>
        <strain evidence="6">SH1</strain>
    </source>
</reference>
<dbReference type="InterPro" id="IPR008937">
    <property type="entry name" value="Ras-like_GEF"/>
</dbReference>
<dbReference type="PROSITE" id="PS50212">
    <property type="entry name" value="RASGEF_NTER"/>
    <property type="match status" value="1"/>
</dbReference>
<dbReference type="GO" id="GO:0007265">
    <property type="term" value="P:Ras protein signal transduction"/>
    <property type="evidence" value="ECO:0007669"/>
    <property type="project" value="TreeGrafter"/>
</dbReference>
<keyword evidence="1 2" id="KW-0344">Guanine-nucleotide releasing factor</keyword>
<evidence type="ECO:0000256" key="3">
    <source>
        <dbReference type="SAM" id="MobiDB-lite"/>
    </source>
</evidence>
<dbReference type="EMBL" id="CAJFDH010000004">
    <property type="protein sequence ID" value="CAD5220794.1"/>
    <property type="molecule type" value="Genomic_DNA"/>
</dbReference>
<proteinExistence type="predicted"/>
<evidence type="ECO:0000313" key="7">
    <source>
        <dbReference type="Proteomes" id="UP000614601"/>
    </source>
</evidence>
<dbReference type="InterPro" id="IPR023578">
    <property type="entry name" value="Ras_GEF_dom_sf"/>
</dbReference>